<name>A0A2K2FXX0_9SPHN</name>
<keyword evidence="2" id="KW-1185">Reference proteome</keyword>
<dbReference type="Proteomes" id="UP000236327">
    <property type="component" value="Unassembled WGS sequence"/>
</dbReference>
<gene>
    <name evidence="1" type="ORF">A8V01_23215</name>
</gene>
<sequence length="102" mass="11278">MRIGTAPAVAADRIVHRIGPVADVVAQPDHIERAVLLCYRGIRACRIRRTDAPHAHDDAIVSLDGGIRQRPGPSHVGARSRFRIAVLDLFMLLVERDHEFVA</sequence>
<evidence type="ECO:0000313" key="1">
    <source>
        <dbReference type="EMBL" id="PNU03612.1"/>
    </source>
</evidence>
<reference evidence="1 2" key="1">
    <citation type="submission" date="2016-05" db="EMBL/GenBank/DDBJ databases">
        <title>Complete genome sequence of Novosphingobium guangzhouense SA925(T).</title>
        <authorList>
            <person name="Sha S."/>
        </authorList>
    </citation>
    <scope>NUCLEOTIDE SEQUENCE [LARGE SCALE GENOMIC DNA]</scope>
    <source>
        <strain evidence="1 2">SA925</strain>
    </source>
</reference>
<dbReference type="AlphaFoldDB" id="A0A2K2FXX0"/>
<comment type="caution">
    <text evidence="1">The sequence shown here is derived from an EMBL/GenBank/DDBJ whole genome shotgun (WGS) entry which is preliminary data.</text>
</comment>
<organism evidence="1 2">
    <name type="scientific">Novosphingobium guangzhouense</name>
    <dbReference type="NCBI Taxonomy" id="1850347"/>
    <lineage>
        <taxon>Bacteria</taxon>
        <taxon>Pseudomonadati</taxon>
        <taxon>Pseudomonadota</taxon>
        <taxon>Alphaproteobacteria</taxon>
        <taxon>Sphingomonadales</taxon>
        <taxon>Sphingomonadaceae</taxon>
        <taxon>Novosphingobium</taxon>
    </lineage>
</organism>
<protein>
    <submittedName>
        <fullName evidence="1">Uncharacterized protein</fullName>
    </submittedName>
</protein>
<evidence type="ECO:0000313" key="2">
    <source>
        <dbReference type="Proteomes" id="UP000236327"/>
    </source>
</evidence>
<dbReference type="EMBL" id="LYMM01000047">
    <property type="protein sequence ID" value="PNU03612.1"/>
    <property type="molecule type" value="Genomic_DNA"/>
</dbReference>
<proteinExistence type="predicted"/>
<accession>A0A2K2FXX0</accession>